<evidence type="ECO:0000256" key="6">
    <source>
        <dbReference type="ARBA" id="ARBA00023244"/>
    </source>
</evidence>
<dbReference type="CDD" id="cd05213">
    <property type="entry name" value="NAD_bind_Glutamyl_tRNA_reduct"/>
    <property type="match status" value="1"/>
</dbReference>
<reference evidence="17" key="1">
    <citation type="submission" date="2020-01" db="EMBL/GenBank/DDBJ databases">
        <authorList>
            <person name="Meier V. D."/>
            <person name="Meier V D."/>
        </authorList>
    </citation>
    <scope>NUCLEOTIDE SEQUENCE</scope>
    <source>
        <strain evidence="17">HLG_WM_MAG_03</strain>
    </source>
</reference>
<accession>A0A6S6S145</accession>
<dbReference type="InterPro" id="IPR015896">
    <property type="entry name" value="4pyrrol_synth_GluRdtase_dimer"/>
</dbReference>
<dbReference type="GO" id="GO:0050661">
    <property type="term" value="F:NADP binding"/>
    <property type="evidence" value="ECO:0007669"/>
    <property type="project" value="InterPro"/>
</dbReference>
<feature type="binding site" evidence="8 11">
    <location>
        <begin position="191"/>
        <end position="196"/>
    </location>
    <ligand>
        <name>NADP(+)</name>
        <dbReference type="ChEBI" id="CHEBI:58349"/>
    </ligand>
</feature>
<dbReference type="Gene3D" id="3.30.460.30">
    <property type="entry name" value="Glutamyl-tRNA reductase, N-terminal domain"/>
    <property type="match status" value="1"/>
</dbReference>
<evidence type="ECO:0000256" key="2">
    <source>
        <dbReference type="ARBA" id="ARBA00005916"/>
    </source>
</evidence>
<dbReference type="InterPro" id="IPR015895">
    <property type="entry name" value="4pyrrol_synth_GluRdtase_N"/>
</dbReference>
<dbReference type="InterPro" id="IPR036343">
    <property type="entry name" value="GluRdtase_N_sf"/>
</dbReference>
<dbReference type="InterPro" id="IPR036453">
    <property type="entry name" value="GluRdtase_dimer_dom_sf"/>
</dbReference>
<dbReference type="Pfam" id="PF05201">
    <property type="entry name" value="GlutR_N"/>
    <property type="match status" value="1"/>
</dbReference>
<dbReference type="Gene3D" id="3.40.50.720">
    <property type="entry name" value="NAD(P)-binding Rossmann-like Domain"/>
    <property type="match status" value="1"/>
</dbReference>
<dbReference type="Pfam" id="PF00745">
    <property type="entry name" value="GlutR_dimer"/>
    <property type="match status" value="1"/>
</dbReference>
<feature type="binding site" evidence="8 10">
    <location>
        <position position="110"/>
    </location>
    <ligand>
        <name>substrate</name>
    </ligand>
</feature>
<organism evidence="17">
    <name type="scientific">uncultured Sulfurovum sp</name>
    <dbReference type="NCBI Taxonomy" id="269237"/>
    <lineage>
        <taxon>Bacteria</taxon>
        <taxon>Pseudomonadati</taxon>
        <taxon>Campylobacterota</taxon>
        <taxon>Epsilonproteobacteria</taxon>
        <taxon>Campylobacterales</taxon>
        <taxon>Sulfurovaceae</taxon>
        <taxon>Sulfurovum</taxon>
        <taxon>environmental samples</taxon>
    </lineage>
</organism>
<feature type="active site" description="Nucleophile" evidence="8 9">
    <location>
        <position position="51"/>
    </location>
</feature>
<feature type="domain" description="Quinate/shikimate 5-dehydrogenase/glutamyl-tRNA reductase" evidence="15">
    <location>
        <begin position="178"/>
        <end position="302"/>
    </location>
</feature>
<feature type="domain" description="Tetrapyrrole biosynthesis glutamyl-tRNA reductase dimerisation" evidence="14">
    <location>
        <begin position="316"/>
        <end position="414"/>
    </location>
</feature>
<dbReference type="InterPro" id="IPR018214">
    <property type="entry name" value="GluRdtase_CS"/>
</dbReference>
<comment type="subunit">
    <text evidence="8">Homodimer.</text>
</comment>
<keyword evidence="5 8" id="KW-0560">Oxidoreductase</keyword>
<feature type="site" description="Important for activity" evidence="8 12">
    <location>
        <position position="100"/>
    </location>
</feature>
<keyword evidence="4 8" id="KW-0521">NADP</keyword>
<evidence type="ECO:0000256" key="11">
    <source>
        <dbReference type="PIRSR" id="PIRSR000445-3"/>
    </source>
</evidence>
<dbReference type="AlphaFoldDB" id="A0A6S6S145"/>
<feature type="binding site" evidence="8 10">
    <location>
        <begin position="50"/>
        <end position="53"/>
    </location>
    <ligand>
        <name>substrate</name>
    </ligand>
</feature>
<dbReference type="SUPFAM" id="SSF69742">
    <property type="entry name" value="Glutamyl tRNA-reductase catalytic, N-terminal domain"/>
    <property type="match status" value="1"/>
</dbReference>
<evidence type="ECO:0000313" key="17">
    <source>
        <dbReference type="EMBL" id="CAA6803190.1"/>
    </source>
</evidence>
<proteinExistence type="inferred from homology"/>
<evidence type="ECO:0000256" key="8">
    <source>
        <dbReference type="HAMAP-Rule" id="MF_00087"/>
    </source>
</evidence>
<name>A0A6S6S145_9BACT</name>
<feature type="domain" description="Glutamyl-tRNA reductase N-terminal" evidence="16">
    <location>
        <begin position="7"/>
        <end position="157"/>
    </location>
</feature>
<dbReference type="PANTHER" id="PTHR43013">
    <property type="entry name" value="GLUTAMYL-TRNA REDUCTASE"/>
    <property type="match status" value="1"/>
</dbReference>
<evidence type="ECO:0000256" key="4">
    <source>
        <dbReference type="ARBA" id="ARBA00022857"/>
    </source>
</evidence>
<dbReference type="GO" id="GO:0008883">
    <property type="term" value="F:glutamyl-tRNA reductase activity"/>
    <property type="evidence" value="ECO:0007669"/>
    <property type="project" value="UniProtKB-UniRule"/>
</dbReference>
<dbReference type="InterPro" id="IPR036291">
    <property type="entry name" value="NAD(P)-bd_dom_sf"/>
</dbReference>
<evidence type="ECO:0000259" key="16">
    <source>
        <dbReference type="Pfam" id="PF05201"/>
    </source>
</evidence>
<dbReference type="UniPathway" id="UPA00251">
    <property type="reaction ID" value="UER00316"/>
</dbReference>
<comment type="similarity">
    <text evidence="2 8 13">Belongs to the glutamyl-tRNA reductase family.</text>
</comment>
<evidence type="ECO:0000256" key="12">
    <source>
        <dbReference type="PIRSR" id="PIRSR000445-4"/>
    </source>
</evidence>
<evidence type="ECO:0000256" key="13">
    <source>
        <dbReference type="RuleBase" id="RU000584"/>
    </source>
</evidence>
<dbReference type="SUPFAM" id="SSF51735">
    <property type="entry name" value="NAD(P)-binding Rossmann-fold domains"/>
    <property type="match status" value="1"/>
</dbReference>
<evidence type="ECO:0000259" key="14">
    <source>
        <dbReference type="Pfam" id="PF00745"/>
    </source>
</evidence>
<sequence length="416" mass="47567">MHYQVLAFNHHNCEQSLREELAFTDEQERSNFLHELVEFKFIHEAYVVSTCNRVEVVVATSDNFSAYHTILGLLSKKSNVDFYRLKSSGRRYDDEEAIIHIFSVVSSLDSLVIGESQITGQVKEAFKFSDENGTAGPKLKSVLTYAIKCAAEIRNITKISENPISIASVAVAQAYKIYGDNISGMRGVVIGAGEMGKIAAKNLLRLGCDVLLLGRDLEKTQKIAEELGENVKADTVEKLLKYINRYRLLFSATSSLEAIIQPNMIENRNFDRVWFDMAIPRDIGDMGLKKLKLFRIDDLKNISNENYALKQEQAIQAKEIVLKFKDEFYIWLKAFSIEPVIRDMRLQVKASIEKELQRAIKKNFVPAEYEENMNKMAEQMFKHFLHDATQNLRESSTETEDSDKVEVIAKIFNIEY</sequence>
<comment type="domain">
    <text evidence="8">Possesses an unusual extended V-shaped dimeric structure with each monomer consisting of three distinct domains arranged along a curved 'spinal' alpha-helix. The N-terminal catalytic domain specifically recognizes the glutamate moiety of the substrate. The second domain is the NADPH-binding domain, and the third C-terminal domain is responsible for dimerization.</text>
</comment>
<dbReference type="NCBIfam" id="TIGR01035">
    <property type="entry name" value="hemA"/>
    <property type="match status" value="1"/>
</dbReference>
<evidence type="ECO:0000256" key="10">
    <source>
        <dbReference type="PIRSR" id="PIRSR000445-2"/>
    </source>
</evidence>
<evidence type="ECO:0000256" key="9">
    <source>
        <dbReference type="PIRSR" id="PIRSR000445-1"/>
    </source>
</evidence>
<evidence type="ECO:0000256" key="3">
    <source>
        <dbReference type="ARBA" id="ARBA00012970"/>
    </source>
</evidence>
<feature type="binding site" evidence="8 10">
    <location>
        <begin position="115"/>
        <end position="117"/>
    </location>
    <ligand>
        <name>substrate</name>
    </ligand>
</feature>
<gene>
    <name evidence="8" type="primary">hemA</name>
    <name evidence="17" type="ORF">HELGO_WM34529</name>
</gene>
<comment type="miscellaneous">
    <text evidence="8">During catalysis, the active site Cys acts as a nucleophile attacking the alpha-carbonyl group of tRNA-bound glutamate with the formation of a thioester intermediate between enzyme and glutamate, and the concomitant release of tRNA(Glu). The thioester intermediate is finally reduced by direct hydride transfer from NADPH, to form the product GSA.</text>
</comment>
<evidence type="ECO:0000256" key="5">
    <source>
        <dbReference type="ARBA" id="ARBA00023002"/>
    </source>
</evidence>
<dbReference type="GO" id="GO:0019353">
    <property type="term" value="P:protoporphyrinogen IX biosynthetic process from glutamate"/>
    <property type="evidence" value="ECO:0007669"/>
    <property type="project" value="TreeGrafter"/>
</dbReference>
<dbReference type="InterPro" id="IPR006151">
    <property type="entry name" value="Shikm_DH/Glu-tRNA_Rdtase"/>
</dbReference>
<dbReference type="InterPro" id="IPR000343">
    <property type="entry name" value="4pyrrol_synth_GluRdtase"/>
</dbReference>
<dbReference type="PIRSF" id="PIRSF000445">
    <property type="entry name" value="4pyrrol_synth_GluRdtase"/>
    <property type="match status" value="1"/>
</dbReference>
<dbReference type="EC" id="1.2.1.70" evidence="3 8"/>
<dbReference type="EMBL" id="CACVAR010000111">
    <property type="protein sequence ID" value="CAA6803190.1"/>
    <property type="molecule type" value="Genomic_DNA"/>
</dbReference>
<comment type="pathway">
    <text evidence="1 8 13">Porphyrin-containing compound metabolism; protoporphyrin-IX biosynthesis; 5-aminolevulinate from L-glutamyl-tRNA(Glu): step 1/2.</text>
</comment>
<feature type="binding site" evidence="8 10">
    <location>
        <position position="121"/>
    </location>
    <ligand>
        <name>substrate</name>
    </ligand>
</feature>
<evidence type="ECO:0000256" key="7">
    <source>
        <dbReference type="ARBA" id="ARBA00047464"/>
    </source>
</evidence>
<comment type="function">
    <text evidence="8">Catalyzes the NADPH-dependent reduction of glutamyl-tRNA(Glu) to glutamate 1-semialdehyde (GSA).</text>
</comment>
<dbReference type="PANTHER" id="PTHR43013:SF1">
    <property type="entry name" value="GLUTAMYL-TRNA REDUCTASE"/>
    <property type="match status" value="1"/>
</dbReference>
<keyword evidence="6 8" id="KW-0627">Porphyrin biosynthesis</keyword>
<dbReference type="PROSITE" id="PS00747">
    <property type="entry name" value="GLUTR"/>
    <property type="match status" value="1"/>
</dbReference>
<comment type="catalytic activity">
    <reaction evidence="7 8 13">
        <text>(S)-4-amino-5-oxopentanoate + tRNA(Glu) + NADP(+) = L-glutamyl-tRNA(Glu) + NADPH + H(+)</text>
        <dbReference type="Rhea" id="RHEA:12344"/>
        <dbReference type="Rhea" id="RHEA-COMP:9663"/>
        <dbReference type="Rhea" id="RHEA-COMP:9680"/>
        <dbReference type="ChEBI" id="CHEBI:15378"/>
        <dbReference type="ChEBI" id="CHEBI:57501"/>
        <dbReference type="ChEBI" id="CHEBI:57783"/>
        <dbReference type="ChEBI" id="CHEBI:58349"/>
        <dbReference type="ChEBI" id="CHEBI:78442"/>
        <dbReference type="ChEBI" id="CHEBI:78520"/>
        <dbReference type="EC" id="1.2.1.70"/>
    </reaction>
</comment>
<evidence type="ECO:0000256" key="1">
    <source>
        <dbReference type="ARBA" id="ARBA00005059"/>
    </source>
</evidence>
<dbReference type="Pfam" id="PF01488">
    <property type="entry name" value="Shikimate_DH"/>
    <property type="match status" value="1"/>
</dbReference>
<dbReference type="SUPFAM" id="SSF69075">
    <property type="entry name" value="Glutamyl tRNA-reductase dimerization domain"/>
    <property type="match status" value="1"/>
</dbReference>
<evidence type="ECO:0000259" key="15">
    <source>
        <dbReference type="Pfam" id="PF01488"/>
    </source>
</evidence>
<dbReference type="HAMAP" id="MF_00087">
    <property type="entry name" value="Glu_tRNA_reductase"/>
    <property type="match status" value="1"/>
</dbReference>
<protein>
    <recommendedName>
        <fullName evidence="3 8">Glutamyl-tRNA reductase</fullName>
        <shortName evidence="8">GluTR</shortName>
        <ecNumber evidence="3 8">1.2.1.70</ecNumber>
    </recommendedName>
</protein>